<evidence type="ECO:0008006" key="4">
    <source>
        <dbReference type="Google" id="ProtNLM"/>
    </source>
</evidence>
<dbReference type="OrthoDB" id="4142625at2759"/>
<keyword evidence="1" id="KW-0732">Signal</keyword>
<organism evidence="2 3">
    <name type="scientific">Aulographum hederae CBS 113979</name>
    <dbReference type="NCBI Taxonomy" id="1176131"/>
    <lineage>
        <taxon>Eukaryota</taxon>
        <taxon>Fungi</taxon>
        <taxon>Dikarya</taxon>
        <taxon>Ascomycota</taxon>
        <taxon>Pezizomycotina</taxon>
        <taxon>Dothideomycetes</taxon>
        <taxon>Pleosporomycetidae</taxon>
        <taxon>Aulographales</taxon>
        <taxon>Aulographaceae</taxon>
    </lineage>
</organism>
<feature type="signal peptide" evidence="1">
    <location>
        <begin position="1"/>
        <end position="19"/>
    </location>
</feature>
<name>A0A6G1H0I9_9PEZI</name>
<evidence type="ECO:0000256" key="1">
    <source>
        <dbReference type="SAM" id="SignalP"/>
    </source>
</evidence>
<proteinExistence type="predicted"/>
<gene>
    <name evidence="2" type="ORF">K402DRAFT_454195</name>
</gene>
<dbReference type="EMBL" id="ML977156">
    <property type="protein sequence ID" value="KAF1986540.1"/>
    <property type="molecule type" value="Genomic_DNA"/>
</dbReference>
<accession>A0A6G1H0I9</accession>
<keyword evidence="3" id="KW-1185">Reference proteome</keyword>
<feature type="chain" id="PRO_5026128010" description="Copper radical oxidase" evidence="1">
    <location>
        <begin position="20"/>
        <end position="385"/>
    </location>
</feature>
<sequence>MKSSILFLGLQLVAAGVLSRQMDVTPASNVNYQSLAPDSDNGTFALPPNFRNEPPINTQSPLTPGAMVKTVKYGPWHMRPNTVLPNAPVLRAAVPCTDCYVVAYQADLVDENGVTQNVNNGGWLHHMVRCLVDFPSFHLPKDTKLNIFLQKVLFTTGIGQRDTSCPILPTKRIFASGNERAVTRLNANYKFGYKINPGDSFSSVVELMNMGKTAKTYYMTISYEYLPINSPSASGYREYAAMPWLDATGCGGSDVPARQGAYSVNAVPWISTVEGNLLFAEGHVHDGALDTTIYLNDKPVCISQHVYGRKPEYVSVDGMDGMGGGMEGMPTTSISDTSSCVNFGMVKRGDKLSAVCKYDTTQHPIEKNPNGSLMAIMCNTRVYIG</sequence>
<reference evidence="2" key="1">
    <citation type="journal article" date="2020" name="Stud. Mycol.">
        <title>101 Dothideomycetes genomes: a test case for predicting lifestyles and emergence of pathogens.</title>
        <authorList>
            <person name="Haridas S."/>
            <person name="Albert R."/>
            <person name="Binder M."/>
            <person name="Bloem J."/>
            <person name="Labutti K."/>
            <person name="Salamov A."/>
            <person name="Andreopoulos B."/>
            <person name="Baker S."/>
            <person name="Barry K."/>
            <person name="Bills G."/>
            <person name="Bluhm B."/>
            <person name="Cannon C."/>
            <person name="Castanera R."/>
            <person name="Culley D."/>
            <person name="Daum C."/>
            <person name="Ezra D."/>
            <person name="Gonzalez J."/>
            <person name="Henrissat B."/>
            <person name="Kuo A."/>
            <person name="Liang C."/>
            <person name="Lipzen A."/>
            <person name="Lutzoni F."/>
            <person name="Magnuson J."/>
            <person name="Mondo S."/>
            <person name="Nolan M."/>
            <person name="Ohm R."/>
            <person name="Pangilinan J."/>
            <person name="Park H.-J."/>
            <person name="Ramirez L."/>
            <person name="Alfaro M."/>
            <person name="Sun H."/>
            <person name="Tritt A."/>
            <person name="Yoshinaga Y."/>
            <person name="Zwiers L.-H."/>
            <person name="Turgeon B."/>
            <person name="Goodwin S."/>
            <person name="Spatafora J."/>
            <person name="Crous P."/>
            <person name="Grigoriev I."/>
        </authorList>
    </citation>
    <scope>NUCLEOTIDE SEQUENCE</scope>
    <source>
        <strain evidence="2">CBS 113979</strain>
    </source>
</reference>
<dbReference type="AlphaFoldDB" id="A0A6G1H0I9"/>
<dbReference type="Proteomes" id="UP000800041">
    <property type="component" value="Unassembled WGS sequence"/>
</dbReference>
<evidence type="ECO:0000313" key="3">
    <source>
        <dbReference type="Proteomes" id="UP000800041"/>
    </source>
</evidence>
<protein>
    <recommendedName>
        <fullName evidence="4">Copper radical oxidase</fullName>
    </recommendedName>
</protein>
<evidence type="ECO:0000313" key="2">
    <source>
        <dbReference type="EMBL" id="KAF1986540.1"/>
    </source>
</evidence>